<dbReference type="AlphaFoldDB" id="A0A7W2A9Q6"/>
<sequence>MINNVYTYEYDPRDRLVNYQKTGSQTASESYLLDPNSNIIEKTQNGKVTTYQYDKNRLISQTKDGVTSQYQYDPMGRISKVTSGNKVLE</sequence>
<gene>
    <name evidence="1" type="ORF">H1191_14435</name>
</gene>
<reference evidence="1 2" key="1">
    <citation type="submission" date="2020-07" db="EMBL/GenBank/DDBJ databases">
        <authorList>
            <person name="Feng H."/>
        </authorList>
    </citation>
    <scope>NUCLEOTIDE SEQUENCE [LARGE SCALE GENOMIC DNA]</scope>
    <source>
        <strain evidence="2">s-10</strain>
    </source>
</reference>
<keyword evidence="2" id="KW-1185">Reference proteome</keyword>
<comment type="caution">
    <text evidence="1">The sequence shown here is derived from an EMBL/GenBank/DDBJ whole genome shotgun (WGS) entry which is preliminary data.</text>
</comment>
<name>A0A7W2A9Q6_9BACL</name>
<evidence type="ECO:0000313" key="2">
    <source>
        <dbReference type="Proteomes" id="UP000535491"/>
    </source>
</evidence>
<organism evidence="1 2">
    <name type="scientific">Paenactinomyces guangxiensis</name>
    <dbReference type="NCBI Taxonomy" id="1490290"/>
    <lineage>
        <taxon>Bacteria</taxon>
        <taxon>Bacillati</taxon>
        <taxon>Bacillota</taxon>
        <taxon>Bacilli</taxon>
        <taxon>Bacillales</taxon>
        <taxon>Thermoactinomycetaceae</taxon>
        <taxon>Paenactinomyces</taxon>
    </lineage>
</organism>
<proteinExistence type="predicted"/>
<dbReference type="Gene3D" id="2.180.10.10">
    <property type="entry name" value="RHS repeat-associated core"/>
    <property type="match status" value="1"/>
</dbReference>
<dbReference type="RefSeq" id="WP_181753014.1">
    <property type="nucleotide sequence ID" value="NZ_JACEIQ010000016.1"/>
</dbReference>
<dbReference type="EMBL" id="JACEIQ010000016">
    <property type="protein sequence ID" value="MBA4495499.1"/>
    <property type="molecule type" value="Genomic_DNA"/>
</dbReference>
<dbReference type="Proteomes" id="UP000535491">
    <property type="component" value="Unassembled WGS sequence"/>
</dbReference>
<dbReference type="InterPro" id="IPR031325">
    <property type="entry name" value="RHS_repeat"/>
</dbReference>
<dbReference type="Pfam" id="PF05593">
    <property type="entry name" value="RHS_repeat"/>
    <property type="match status" value="1"/>
</dbReference>
<accession>A0A7W2A9Q6</accession>
<evidence type="ECO:0000313" key="1">
    <source>
        <dbReference type="EMBL" id="MBA4495499.1"/>
    </source>
</evidence>
<protein>
    <submittedName>
        <fullName evidence="1">RHS repeat protein</fullName>
    </submittedName>
</protein>
<feature type="non-terminal residue" evidence="1">
    <location>
        <position position="89"/>
    </location>
</feature>